<sequence>MILDVKKLIVCVSCCEFYRNLEYWYDNEDSERSDECIDFTMILTNHLRSESFLSVIQINFKASKHSIEHFSESFTLKPLLADLFSISYKMFRPQNFAGLDVNTALLWKTNKTIKPKKLKATFMYLAITYKYKHKTTYMKGFNKCLEVQVLQKCVLCNNTLDYLVTVILELENKFLKVHKGHTRTYYMKAGLFLFATNVDSYVIPITATNTIIKFLHCMVIVVTIEGC</sequence>
<reference evidence="1 2" key="1">
    <citation type="submission" date="2019-08" db="EMBL/GenBank/DDBJ databases">
        <title>The genome of the soybean aphid Biotype 1, its phylome, world population structure and adaptation to the North American continent.</title>
        <authorList>
            <person name="Giordano R."/>
            <person name="Donthu R.K."/>
            <person name="Hernandez A.G."/>
            <person name="Wright C.L."/>
            <person name="Zimin A.V."/>
        </authorList>
    </citation>
    <scope>NUCLEOTIDE SEQUENCE [LARGE SCALE GENOMIC DNA]</scope>
    <source>
        <tissue evidence="1">Whole aphids</tissue>
    </source>
</reference>
<dbReference type="AlphaFoldDB" id="A0A6G0TQ49"/>
<gene>
    <name evidence="1" type="ORF">AGLY_006740</name>
</gene>
<evidence type="ECO:0000313" key="2">
    <source>
        <dbReference type="Proteomes" id="UP000475862"/>
    </source>
</evidence>
<dbReference type="EMBL" id="VYZN01000019">
    <property type="protein sequence ID" value="KAE9536933.1"/>
    <property type="molecule type" value="Genomic_DNA"/>
</dbReference>
<evidence type="ECO:0000313" key="1">
    <source>
        <dbReference type="EMBL" id="KAE9536933.1"/>
    </source>
</evidence>
<keyword evidence="2" id="KW-1185">Reference proteome</keyword>
<accession>A0A6G0TQ49</accession>
<name>A0A6G0TQ49_APHGL</name>
<organism evidence="1 2">
    <name type="scientific">Aphis glycines</name>
    <name type="common">Soybean aphid</name>
    <dbReference type="NCBI Taxonomy" id="307491"/>
    <lineage>
        <taxon>Eukaryota</taxon>
        <taxon>Metazoa</taxon>
        <taxon>Ecdysozoa</taxon>
        <taxon>Arthropoda</taxon>
        <taxon>Hexapoda</taxon>
        <taxon>Insecta</taxon>
        <taxon>Pterygota</taxon>
        <taxon>Neoptera</taxon>
        <taxon>Paraneoptera</taxon>
        <taxon>Hemiptera</taxon>
        <taxon>Sternorrhyncha</taxon>
        <taxon>Aphidomorpha</taxon>
        <taxon>Aphidoidea</taxon>
        <taxon>Aphididae</taxon>
        <taxon>Aphidini</taxon>
        <taxon>Aphis</taxon>
        <taxon>Aphis</taxon>
    </lineage>
</organism>
<dbReference type="Proteomes" id="UP000475862">
    <property type="component" value="Unassembled WGS sequence"/>
</dbReference>
<proteinExistence type="predicted"/>
<protein>
    <submittedName>
        <fullName evidence="1">Uncharacterized protein</fullName>
    </submittedName>
</protein>
<comment type="caution">
    <text evidence="1">The sequence shown here is derived from an EMBL/GenBank/DDBJ whole genome shotgun (WGS) entry which is preliminary data.</text>
</comment>